<feature type="domain" description="Pyridoxine 5'-phosphate oxidase dimerisation C-terminal" evidence="7">
    <location>
        <begin position="166"/>
        <end position="206"/>
    </location>
</feature>
<feature type="binding site" evidence="5">
    <location>
        <position position="121"/>
    </location>
    <ligand>
        <name>substrate</name>
    </ligand>
</feature>
<evidence type="ECO:0000313" key="8">
    <source>
        <dbReference type="EMBL" id="GAA0707766.1"/>
    </source>
</evidence>
<organism evidence="8 9">
    <name type="scientific">Dokdonella soli</name>
    <dbReference type="NCBI Taxonomy" id="529810"/>
    <lineage>
        <taxon>Bacteria</taxon>
        <taxon>Pseudomonadati</taxon>
        <taxon>Pseudomonadota</taxon>
        <taxon>Gammaproteobacteria</taxon>
        <taxon>Lysobacterales</taxon>
        <taxon>Rhodanobacteraceae</taxon>
        <taxon>Dokdonella</taxon>
    </lineage>
</organism>
<dbReference type="InterPro" id="IPR012349">
    <property type="entry name" value="Split_barrel_FMN-bd"/>
</dbReference>
<evidence type="ECO:0000256" key="3">
    <source>
        <dbReference type="ARBA" id="ARBA00022643"/>
    </source>
</evidence>
<feature type="binding site" evidence="5">
    <location>
        <begin position="68"/>
        <end position="69"/>
    </location>
    <ligand>
        <name>FMN</name>
        <dbReference type="ChEBI" id="CHEBI:58210"/>
    </ligand>
</feature>
<dbReference type="NCBIfam" id="NF004231">
    <property type="entry name" value="PRK05679.1"/>
    <property type="match status" value="1"/>
</dbReference>
<feature type="binding site" evidence="5">
    <location>
        <begin position="134"/>
        <end position="135"/>
    </location>
    <ligand>
        <name>FMN</name>
        <dbReference type="ChEBI" id="CHEBI:58210"/>
    </ligand>
</feature>
<feature type="binding site" evidence="5">
    <location>
        <position position="58"/>
    </location>
    <ligand>
        <name>substrate</name>
    </ligand>
</feature>
<feature type="binding site" evidence="5">
    <location>
        <position position="189"/>
    </location>
    <ligand>
        <name>FMN</name>
        <dbReference type="ChEBI" id="CHEBI:58210"/>
    </ligand>
</feature>
<comment type="caution">
    <text evidence="5">Lacks conserved residue(s) required for the propagation of feature annotation.</text>
</comment>
<dbReference type="SUPFAM" id="SSF50475">
    <property type="entry name" value="FMN-binding split barrel"/>
    <property type="match status" value="1"/>
</dbReference>
<comment type="catalytic activity">
    <reaction evidence="5">
        <text>pyridoxamine 5'-phosphate + O2 + H2O = pyridoxal 5'-phosphate + H2O2 + NH4(+)</text>
        <dbReference type="Rhea" id="RHEA:15817"/>
        <dbReference type="ChEBI" id="CHEBI:15377"/>
        <dbReference type="ChEBI" id="CHEBI:15379"/>
        <dbReference type="ChEBI" id="CHEBI:16240"/>
        <dbReference type="ChEBI" id="CHEBI:28938"/>
        <dbReference type="ChEBI" id="CHEBI:58451"/>
        <dbReference type="ChEBI" id="CHEBI:597326"/>
        <dbReference type="EC" id="1.4.3.5"/>
    </reaction>
</comment>
<dbReference type="Gene3D" id="2.30.110.10">
    <property type="entry name" value="Electron Transport, Fmn-binding Protein, Chain A"/>
    <property type="match status" value="1"/>
</dbReference>
<dbReference type="PANTHER" id="PTHR10851">
    <property type="entry name" value="PYRIDOXINE-5-PHOSPHATE OXIDASE"/>
    <property type="match status" value="1"/>
</dbReference>
<accession>A0ABP3TJR3</accession>
<dbReference type="PANTHER" id="PTHR10851:SF0">
    <property type="entry name" value="PYRIDOXINE-5'-PHOSPHATE OXIDASE"/>
    <property type="match status" value="1"/>
</dbReference>
<feature type="binding site" evidence="5">
    <location>
        <position position="117"/>
    </location>
    <ligand>
        <name>substrate</name>
    </ligand>
</feature>
<evidence type="ECO:0000259" key="7">
    <source>
        <dbReference type="Pfam" id="PF10590"/>
    </source>
</evidence>
<name>A0ABP3TJR3_9GAMM</name>
<evidence type="ECO:0000256" key="5">
    <source>
        <dbReference type="HAMAP-Rule" id="MF_01629"/>
    </source>
</evidence>
<proteinExistence type="inferred from homology"/>
<comment type="caution">
    <text evidence="8">The sequence shown here is derived from an EMBL/GenBank/DDBJ whole genome shotgun (WGS) entry which is preliminary data.</text>
</comment>
<dbReference type="Proteomes" id="UP001501523">
    <property type="component" value="Unassembled WGS sequence"/>
</dbReference>
<feature type="binding site" evidence="5">
    <location>
        <position position="125"/>
    </location>
    <ligand>
        <name>substrate</name>
    </ligand>
</feature>
<feature type="binding site" evidence="5">
    <location>
        <position position="179"/>
    </location>
    <ligand>
        <name>FMN</name>
        <dbReference type="ChEBI" id="CHEBI:58210"/>
    </ligand>
</feature>
<evidence type="ECO:0000256" key="4">
    <source>
        <dbReference type="ARBA" id="ARBA00023002"/>
    </source>
</evidence>
<dbReference type="InterPro" id="IPR019576">
    <property type="entry name" value="Pyridoxamine_oxidase_dimer_C"/>
</dbReference>
<reference evidence="9" key="1">
    <citation type="journal article" date="2019" name="Int. J. Syst. Evol. Microbiol.">
        <title>The Global Catalogue of Microorganisms (GCM) 10K type strain sequencing project: providing services to taxonomists for standard genome sequencing and annotation.</title>
        <authorList>
            <consortium name="The Broad Institute Genomics Platform"/>
            <consortium name="The Broad Institute Genome Sequencing Center for Infectious Disease"/>
            <person name="Wu L."/>
            <person name="Ma J."/>
        </authorList>
    </citation>
    <scope>NUCLEOTIDE SEQUENCE [LARGE SCALE GENOMIC DNA]</scope>
    <source>
        <strain evidence="9">JCM 15421</strain>
    </source>
</reference>
<feature type="binding site" evidence="5">
    <location>
        <position position="99"/>
    </location>
    <ligand>
        <name>FMN</name>
        <dbReference type="ChEBI" id="CHEBI:58210"/>
    </ligand>
</feature>
<keyword evidence="9" id="KW-1185">Reference proteome</keyword>
<dbReference type="InterPro" id="IPR000659">
    <property type="entry name" value="Pyridox_Oxase"/>
</dbReference>
<evidence type="ECO:0000256" key="1">
    <source>
        <dbReference type="ARBA" id="ARBA00007301"/>
    </source>
</evidence>
<dbReference type="EMBL" id="BAAAEU010000003">
    <property type="protein sequence ID" value="GAA0707766.1"/>
    <property type="molecule type" value="Genomic_DNA"/>
</dbReference>
<comment type="function">
    <text evidence="5">Catalyzes the oxidation of either pyridoxine 5'-phosphate (PNP) or pyridoxamine 5'-phosphate (PMP) into pyridoxal 5'-phosphate (PLP).</text>
</comment>
<comment type="subunit">
    <text evidence="5">Homodimer.</text>
</comment>
<feature type="binding site" evidence="5">
    <location>
        <position position="75"/>
    </location>
    <ligand>
        <name>FMN</name>
        <dbReference type="ChEBI" id="CHEBI:58210"/>
    </ligand>
</feature>
<evidence type="ECO:0000256" key="2">
    <source>
        <dbReference type="ARBA" id="ARBA00022630"/>
    </source>
</evidence>
<feature type="binding site" evidence="5">
    <location>
        <begin position="53"/>
        <end position="58"/>
    </location>
    <ligand>
        <name>FMN</name>
        <dbReference type="ChEBI" id="CHEBI:58210"/>
    </ligand>
</feature>
<dbReference type="NCBIfam" id="TIGR00558">
    <property type="entry name" value="pdxH"/>
    <property type="match status" value="1"/>
</dbReference>
<dbReference type="InterPro" id="IPR011576">
    <property type="entry name" value="Pyridox_Oxase_N"/>
</dbReference>
<comment type="catalytic activity">
    <reaction evidence="5">
        <text>pyridoxine 5'-phosphate + O2 = pyridoxal 5'-phosphate + H2O2</text>
        <dbReference type="Rhea" id="RHEA:15149"/>
        <dbReference type="ChEBI" id="CHEBI:15379"/>
        <dbReference type="ChEBI" id="CHEBI:16240"/>
        <dbReference type="ChEBI" id="CHEBI:58589"/>
        <dbReference type="ChEBI" id="CHEBI:597326"/>
        <dbReference type="EC" id="1.4.3.5"/>
    </reaction>
</comment>
<feature type="domain" description="Pyridoxamine 5'-phosphate oxidase N-terminal" evidence="6">
    <location>
        <begin position="34"/>
        <end position="153"/>
    </location>
</feature>
<dbReference type="PIRSF" id="PIRSF000190">
    <property type="entry name" value="Pyd_amn-ph_oxd"/>
    <property type="match status" value="1"/>
</dbReference>
<dbReference type="Pfam" id="PF10590">
    <property type="entry name" value="PNP_phzG_C"/>
    <property type="match status" value="1"/>
</dbReference>
<evidence type="ECO:0000313" key="9">
    <source>
        <dbReference type="Proteomes" id="UP001501523"/>
    </source>
</evidence>
<evidence type="ECO:0000259" key="6">
    <source>
        <dbReference type="Pfam" id="PF01243"/>
    </source>
</evidence>
<comment type="cofactor">
    <cofactor evidence="5">
        <name>FMN</name>
        <dbReference type="ChEBI" id="CHEBI:58210"/>
    </cofactor>
    <text evidence="5">Binds 1 FMN per subunit.</text>
</comment>
<dbReference type="HAMAP" id="MF_01629">
    <property type="entry name" value="PdxH"/>
    <property type="match status" value="1"/>
</dbReference>
<gene>
    <name evidence="5 8" type="primary">pdxH</name>
    <name evidence="8" type="ORF">GCM10009105_06790</name>
</gene>
<dbReference type="InterPro" id="IPR019740">
    <property type="entry name" value="Pyridox_Oxase_CS"/>
</dbReference>
<sequence length="206" mass="23092">MTNTTANVESTALYQQALATFRSLLDEARTAGDPEPTAMTLATADRDGRLSARIVLLKGVDERGFRFFTNYESAKGAQLAAHPQVALCFHWKTLHEGVQVRIEGRVEKLSADESDAYFMSRPRGSQIGAWASPQSQPLADRAEFEARIAEFEQRFAGIAVPRPPHWGGFVVVPELIEFWYGATFRLHERVEYALGEGAWTKRMLYP</sequence>
<dbReference type="RefSeq" id="WP_343787177.1">
    <property type="nucleotide sequence ID" value="NZ_BAAAEU010000003.1"/>
</dbReference>
<dbReference type="EC" id="1.4.3.5" evidence="5"/>
<keyword evidence="5" id="KW-0664">Pyridoxine biosynthesis</keyword>
<comment type="pathway">
    <text evidence="5">Cofactor metabolism; pyridoxal 5'-phosphate salvage; pyridoxal 5'-phosphate from pyridoxine 5'-phosphate: step 1/1.</text>
</comment>
<keyword evidence="2 5" id="KW-0285">Flavoprotein</keyword>
<protein>
    <recommendedName>
        <fullName evidence="5">Pyridoxine/pyridoxamine 5'-phosphate oxidase</fullName>
        <ecNumber evidence="5">1.4.3.5</ecNumber>
    </recommendedName>
    <alternativeName>
        <fullName evidence="5">PNP/PMP oxidase</fullName>
        <shortName evidence="5">PNPOx</shortName>
    </alternativeName>
    <alternativeName>
        <fullName evidence="5">Pyridoxal 5'-phosphate synthase</fullName>
    </alternativeName>
</protein>
<feature type="binding site" evidence="5">
    <location>
        <begin position="185"/>
        <end position="187"/>
    </location>
    <ligand>
        <name>substrate</name>
    </ligand>
</feature>
<keyword evidence="4 5" id="KW-0560">Oxidoreductase</keyword>
<dbReference type="Pfam" id="PF01243">
    <property type="entry name" value="PNPOx_N"/>
    <property type="match status" value="1"/>
</dbReference>
<keyword evidence="3 5" id="KW-0288">FMN</keyword>
<comment type="similarity">
    <text evidence="1 5">Belongs to the pyridoxamine 5'-phosphate oxidase family.</text>
</comment>
<comment type="pathway">
    <text evidence="5">Cofactor metabolism; pyridoxal 5'-phosphate salvage; pyridoxal 5'-phosphate from pyridoxamine 5'-phosphate: step 1/1.</text>
</comment>
<dbReference type="PROSITE" id="PS01064">
    <property type="entry name" value="PYRIDOX_OXIDASE"/>
    <property type="match status" value="1"/>
</dbReference>